<comment type="caution">
    <text evidence="11">The sequence shown here is derived from an EMBL/GenBank/DDBJ whole genome shotgun (WGS) entry which is preliminary data.</text>
</comment>
<comment type="catalytic activity">
    <reaction evidence="7">
        <text>L-threonyl-[protein] + ATP = O-phospho-L-threonyl-[protein] + ADP + H(+)</text>
        <dbReference type="Rhea" id="RHEA:46608"/>
        <dbReference type="Rhea" id="RHEA-COMP:11060"/>
        <dbReference type="Rhea" id="RHEA-COMP:11605"/>
        <dbReference type="ChEBI" id="CHEBI:15378"/>
        <dbReference type="ChEBI" id="CHEBI:30013"/>
        <dbReference type="ChEBI" id="CHEBI:30616"/>
        <dbReference type="ChEBI" id="CHEBI:61977"/>
        <dbReference type="ChEBI" id="CHEBI:456216"/>
        <dbReference type="EC" id="2.7.11.1"/>
    </reaction>
</comment>
<accession>A0A5J9UVT0</accession>
<dbReference type="GO" id="GO:0004674">
    <property type="term" value="F:protein serine/threonine kinase activity"/>
    <property type="evidence" value="ECO:0007669"/>
    <property type="project" value="UniProtKB-KW"/>
</dbReference>
<feature type="region of interest" description="Disordered" evidence="9">
    <location>
        <begin position="23"/>
        <end position="44"/>
    </location>
</feature>
<dbReference type="Gramene" id="TVU27685">
    <property type="protein sequence ID" value="TVU27685"/>
    <property type="gene ID" value="EJB05_19182"/>
</dbReference>
<evidence type="ECO:0000256" key="1">
    <source>
        <dbReference type="ARBA" id="ARBA00012513"/>
    </source>
</evidence>
<proteinExistence type="predicted"/>
<evidence type="ECO:0000256" key="2">
    <source>
        <dbReference type="ARBA" id="ARBA00022527"/>
    </source>
</evidence>
<dbReference type="EMBL" id="RWGY01000011">
    <property type="protein sequence ID" value="TVU27685.1"/>
    <property type="molecule type" value="Genomic_DNA"/>
</dbReference>
<dbReference type="Proteomes" id="UP000324897">
    <property type="component" value="Chromosome 1"/>
</dbReference>
<organism evidence="11 12">
    <name type="scientific">Eragrostis curvula</name>
    <name type="common">weeping love grass</name>
    <dbReference type="NCBI Taxonomy" id="38414"/>
    <lineage>
        <taxon>Eukaryota</taxon>
        <taxon>Viridiplantae</taxon>
        <taxon>Streptophyta</taxon>
        <taxon>Embryophyta</taxon>
        <taxon>Tracheophyta</taxon>
        <taxon>Spermatophyta</taxon>
        <taxon>Magnoliopsida</taxon>
        <taxon>Liliopsida</taxon>
        <taxon>Poales</taxon>
        <taxon>Poaceae</taxon>
        <taxon>PACMAD clade</taxon>
        <taxon>Chloridoideae</taxon>
        <taxon>Eragrostideae</taxon>
        <taxon>Eragrostidinae</taxon>
        <taxon>Eragrostis</taxon>
    </lineage>
</organism>
<evidence type="ECO:0000313" key="11">
    <source>
        <dbReference type="EMBL" id="TVU27685.1"/>
    </source>
</evidence>
<keyword evidence="3" id="KW-0808">Transferase</keyword>
<dbReference type="Pfam" id="PF07714">
    <property type="entry name" value="PK_Tyr_Ser-Thr"/>
    <property type="match status" value="1"/>
</dbReference>
<keyword evidence="12" id="KW-1185">Reference proteome</keyword>
<dbReference type="InterPro" id="IPR000719">
    <property type="entry name" value="Prot_kinase_dom"/>
</dbReference>
<evidence type="ECO:0000259" key="10">
    <source>
        <dbReference type="PROSITE" id="PS50011"/>
    </source>
</evidence>
<dbReference type="InterPro" id="IPR011009">
    <property type="entry name" value="Kinase-like_dom_sf"/>
</dbReference>
<evidence type="ECO:0000256" key="8">
    <source>
        <dbReference type="ARBA" id="ARBA00048679"/>
    </source>
</evidence>
<comment type="catalytic activity">
    <reaction evidence="8">
        <text>L-seryl-[protein] + ATP = O-phospho-L-seryl-[protein] + ADP + H(+)</text>
        <dbReference type="Rhea" id="RHEA:17989"/>
        <dbReference type="Rhea" id="RHEA-COMP:9863"/>
        <dbReference type="Rhea" id="RHEA-COMP:11604"/>
        <dbReference type="ChEBI" id="CHEBI:15378"/>
        <dbReference type="ChEBI" id="CHEBI:29999"/>
        <dbReference type="ChEBI" id="CHEBI:30616"/>
        <dbReference type="ChEBI" id="CHEBI:83421"/>
        <dbReference type="ChEBI" id="CHEBI:456216"/>
        <dbReference type="EC" id="2.7.11.1"/>
    </reaction>
</comment>
<evidence type="ECO:0000256" key="5">
    <source>
        <dbReference type="ARBA" id="ARBA00022777"/>
    </source>
</evidence>
<dbReference type="InterPro" id="IPR050823">
    <property type="entry name" value="Plant_Ser_Thr_Prot_Kinase"/>
</dbReference>
<keyword evidence="4" id="KW-0547">Nucleotide-binding</keyword>
<dbReference type="EC" id="2.7.11.1" evidence="1"/>
<dbReference type="SUPFAM" id="SSF56112">
    <property type="entry name" value="Protein kinase-like (PK-like)"/>
    <property type="match status" value="1"/>
</dbReference>
<dbReference type="SMART" id="SM00220">
    <property type="entry name" value="S_TKc"/>
    <property type="match status" value="1"/>
</dbReference>
<dbReference type="OrthoDB" id="4062651at2759"/>
<dbReference type="PROSITE" id="PS50011">
    <property type="entry name" value="PROTEIN_KINASE_DOM"/>
    <property type="match status" value="1"/>
</dbReference>
<sequence length="353" mass="40119">MRCLPFLHGEIKGEDPVTKSASIRSFSTTSTERDARSGSDFNSMNVSDMSAESIRRTQYPSFTDRPSNLRVFSFSELKNATRNFSRSLMVGEGGFGCVYRGIIKTSDEPNERIEIAGQKEWLTEMNVLGIVEHPNLVKLIGYCAEDDERGVQRLLVYEYMPNGSVDDHLSSRSNSTLSWPMRLKVALDSARGLKYLHEEMDFQVIFRDLKTSNILLDENWNAKLSDFGLARHGPSEGLTHVSTARFPVIIDPRLEGHYNLKSMTKLASVANRCLVRMPKSRPKMSDVYEMVQKIVNSIETGTPQPPLQYHGAVSEPGAKRTKKGSLKRRFQEFKFGCRHIVWRGWKPEIIKTF</sequence>
<evidence type="ECO:0000313" key="12">
    <source>
        <dbReference type="Proteomes" id="UP000324897"/>
    </source>
</evidence>
<dbReference type="InterPro" id="IPR001245">
    <property type="entry name" value="Ser-Thr/Tyr_kinase_cat_dom"/>
</dbReference>
<dbReference type="Gene3D" id="3.30.200.20">
    <property type="entry name" value="Phosphorylase Kinase, domain 1"/>
    <property type="match status" value="1"/>
</dbReference>
<protein>
    <recommendedName>
        <fullName evidence="1">non-specific serine/threonine protein kinase</fullName>
        <ecNumber evidence="1">2.7.11.1</ecNumber>
    </recommendedName>
</protein>
<feature type="non-terminal residue" evidence="11">
    <location>
        <position position="353"/>
    </location>
</feature>
<evidence type="ECO:0000256" key="4">
    <source>
        <dbReference type="ARBA" id="ARBA00022741"/>
    </source>
</evidence>
<dbReference type="AlphaFoldDB" id="A0A5J9UVT0"/>
<evidence type="ECO:0000256" key="6">
    <source>
        <dbReference type="ARBA" id="ARBA00022840"/>
    </source>
</evidence>
<dbReference type="PANTHER" id="PTHR45621">
    <property type="entry name" value="OS01G0588500 PROTEIN-RELATED"/>
    <property type="match status" value="1"/>
</dbReference>
<dbReference type="GO" id="GO:0005524">
    <property type="term" value="F:ATP binding"/>
    <property type="evidence" value="ECO:0007669"/>
    <property type="project" value="UniProtKB-KW"/>
</dbReference>
<evidence type="ECO:0000256" key="9">
    <source>
        <dbReference type="SAM" id="MobiDB-lite"/>
    </source>
</evidence>
<reference evidence="11 12" key="1">
    <citation type="journal article" date="2019" name="Sci. Rep.">
        <title>A high-quality genome of Eragrostis curvula grass provides insights into Poaceae evolution and supports new strategies to enhance forage quality.</title>
        <authorList>
            <person name="Carballo J."/>
            <person name="Santos B.A.C.M."/>
            <person name="Zappacosta D."/>
            <person name="Garbus I."/>
            <person name="Selva J.P."/>
            <person name="Gallo C.A."/>
            <person name="Diaz A."/>
            <person name="Albertini E."/>
            <person name="Caccamo M."/>
            <person name="Echenique V."/>
        </authorList>
    </citation>
    <scope>NUCLEOTIDE SEQUENCE [LARGE SCALE GENOMIC DNA]</scope>
    <source>
        <strain evidence="12">cv. Victoria</strain>
        <tissue evidence="11">Leaf</tissue>
    </source>
</reference>
<dbReference type="Gene3D" id="1.10.510.10">
    <property type="entry name" value="Transferase(Phosphotransferase) domain 1"/>
    <property type="match status" value="2"/>
</dbReference>
<feature type="domain" description="Protein kinase" evidence="10">
    <location>
        <begin position="84"/>
        <end position="353"/>
    </location>
</feature>
<name>A0A5J9UVT0_9POAL</name>
<evidence type="ECO:0000256" key="7">
    <source>
        <dbReference type="ARBA" id="ARBA00047899"/>
    </source>
</evidence>
<evidence type="ECO:0000256" key="3">
    <source>
        <dbReference type="ARBA" id="ARBA00022679"/>
    </source>
</evidence>
<dbReference type="FunFam" id="1.10.510.10:FF:001023">
    <property type="entry name" value="Os07g0541700 protein"/>
    <property type="match status" value="1"/>
</dbReference>
<keyword evidence="6" id="KW-0067">ATP-binding</keyword>
<gene>
    <name evidence="11" type="ORF">EJB05_19182</name>
</gene>
<keyword evidence="5" id="KW-0418">Kinase</keyword>
<keyword evidence="2" id="KW-0723">Serine/threonine-protein kinase</keyword>